<dbReference type="InterPro" id="IPR018964">
    <property type="entry name" value="Phage_phiJL001_Gp84_C"/>
</dbReference>
<dbReference type="RefSeq" id="WP_094078220.1">
    <property type="nucleotide sequence ID" value="NZ_NBYO01000003.1"/>
</dbReference>
<evidence type="ECO:0000259" key="1">
    <source>
        <dbReference type="Pfam" id="PF09356"/>
    </source>
</evidence>
<dbReference type="Pfam" id="PF09356">
    <property type="entry name" value="Phage_BR0599"/>
    <property type="match status" value="1"/>
</dbReference>
<dbReference type="AlphaFoldDB" id="A0A231UU56"/>
<dbReference type="InterPro" id="IPR011928">
    <property type="entry name" value="Phage_phiJL001_Gp84"/>
</dbReference>
<reference evidence="3" key="1">
    <citation type="journal article" date="2017" name="Int. J. Syst. Evol. Microbiol.">
        <title>Notoacmeibacter marinus gen. nov., sp. nov., isolated from the gut of a limpet and proposal of Notoacmeibacteraceae fam. nov. in the order Rhizobiales of the class Alphaproteobacteria.</title>
        <authorList>
            <person name="Huang Z."/>
            <person name="Guo F."/>
            <person name="Lai Q."/>
        </authorList>
    </citation>
    <scope>NUCLEOTIDE SEQUENCE [LARGE SCALE GENOMIC DNA]</scope>
    <source>
        <strain evidence="3">XMTR2A4</strain>
    </source>
</reference>
<comment type="caution">
    <text evidence="2">The sequence shown here is derived from an EMBL/GenBank/DDBJ whole genome shotgun (WGS) entry which is preliminary data.</text>
</comment>
<accession>A0A231UU56</accession>
<name>A0A231UU56_9HYPH</name>
<keyword evidence="3" id="KW-1185">Reference proteome</keyword>
<organism evidence="2 3">
    <name type="scientific">Notoacmeibacter marinus</name>
    <dbReference type="NCBI Taxonomy" id="1876515"/>
    <lineage>
        <taxon>Bacteria</taxon>
        <taxon>Pseudomonadati</taxon>
        <taxon>Pseudomonadota</taxon>
        <taxon>Alphaproteobacteria</taxon>
        <taxon>Hyphomicrobiales</taxon>
        <taxon>Notoacmeibacteraceae</taxon>
        <taxon>Notoacmeibacter</taxon>
    </lineage>
</organism>
<gene>
    <name evidence="2" type="ORF">B7H23_14920</name>
</gene>
<proteinExistence type="predicted"/>
<sequence>MSAEPMELGNAQATTLCHCWRLTCADGLVLGFTDTDQTLAFDGATFTPNSGLNASEVRESAGLAVDSSDVEGALNAASITEEDVRAGRFDGAVVETWLVNWSDVTERRLLRRATIGEISVQSGRFVASLESAAAPLDRPQGRFVRRSCDAELGDEACKVDLNDPRWHEHVTTIGTGPGRCVRVDGGGDFLAGWFEGGVLLWTDTVGRRRSARIRREMANADCRVLELDGNGSGPGQGASCTLIAGCDKAFHTCREKFVNQLNYRGFPHLPGNDVAYSYVVRGAMPLDGQPVVK</sequence>
<dbReference type="NCBIfam" id="TIGR02218">
    <property type="entry name" value="phg_TIGR02218"/>
    <property type="match status" value="1"/>
</dbReference>
<protein>
    <recommendedName>
        <fullName evidence="1">Bacteriophage phiJL001 Gp84 C-terminal domain-containing protein</fullName>
    </recommendedName>
</protein>
<feature type="domain" description="Bacteriophage phiJL001 Gp84 C-terminal" evidence="1">
    <location>
        <begin position="192"/>
        <end position="273"/>
    </location>
</feature>
<dbReference type="Proteomes" id="UP000215405">
    <property type="component" value="Unassembled WGS sequence"/>
</dbReference>
<evidence type="ECO:0000313" key="3">
    <source>
        <dbReference type="Proteomes" id="UP000215405"/>
    </source>
</evidence>
<evidence type="ECO:0000313" key="2">
    <source>
        <dbReference type="EMBL" id="OXS99443.1"/>
    </source>
</evidence>
<dbReference type="Pfam" id="PF09931">
    <property type="entry name" value="Phage_phiJL001_Gp84_N"/>
    <property type="match status" value="1"/>
</dbReference>
<dbReference type="EMBL" id="NBYO01000003">
    <property type="protein sequence ID" value="OXS99443.1"/>
    <property type="molecule type" value="Genomic_DNA"/>
</dbReference>